<dbReference type="RefSeq" id="WP_154730011.1">
    <property type="nucleotide sequence ID" value="NZ_SZYE01000102.1"/>
</dbReference>
<comment type="caution">
    <text evidence="1">The sequence shown here is derived from an EMBL/GenBank/DDBJ whole genome shotgun (WGS) entry which is preliminary data.</text>
</comment>
<reference evidence="1 2" key="1">
    <citation type="submission" date="2019-05" db="EMBL/GenBank/DDBJ databases">
        <title>Genome sequence of Cellulomonas hominis strain CS1.</title>
        <authorList>
            <person name="Belmont J."/>
            <person name="Maclea K.S."/>
        </authorList>
    </citation>
    <scope>NUCLEOTIDE SEQUENCE [LARGE SCALE GENOMIC DNA]</scope>
    <source>
        <strain evidence="1 2">CS1</strain>
    </source>
</reference>
<protein>
    <submittedName>
        <fullName evidence="1">Uncharacterized protein</fullName>
    </submittedName>
</protein>
<dbReference type="Proteomes" id="UP000308121">
    <property type="component" value="Unassembled WGS sequence"/>
</dbReference>
<name>A0A7Z8NP05_9CELL</name>
<sequence>MSVATAPAAPAAPRRPVRRKVVALTVAGLGIAGLGLASAAQLNLTAGALGAGTTVVASCDSNGVAVAFTNAFTTSVKGYTVSQVTLNDVAAGCQGQTISVDLLNTDPTDGSTGASVSHLTGTVPQGGGSVSLAVTGAVKAADVKGVAVVIAG</sequence>
<organism evidence="1 2">
    <name type="scientific">Cellulomonas hominis</name>
    <dbReference type="NCBI Taxonomy" id="156981"/>
    <lineage>
        <taxon>Bacteria</taxon>
        <taxon>Bacillati</taxon>
        <taxon>Actinomycetota</taxon>
        <taxon>Actinomycetes</taxon>
        <taxon>Micrococcales</taxon>
        <taxon>Cellulomonadaceae</taxon>
        <taxon>Cellulomonas</taxon>
    </lineage>
</organism>
<accession>A0A7Z8NP05</accession>
<dbReference type="OrthoDB" id="4829727at2"/>
<dbReference type="EMBL" id="SZYE01000102">
    <property type="protein sequence ID" value="TKR23180.1"/>
    <property type="molecule type" value="Genomic_DNA"/>
</dbReference>
<proteinExistence type="predicted"/>
<evidence type="ECO:0000313" key="2">
    <source>
        <dbReference type="Proteomes" id="UP000308121"/>
    </source>
</evidence>
<dbReference type="AlphaFoldDB" id="A0A7Z8NP05"/>
<gene>
    <name evidence="1" type="ORF">FA014_12530</name>
</gene>
<evidence type="ECO:0000313" key="1">
    <source>
        <dbReference type="EMBL" id="TKR23180.1"/>
    </source>
</evidence>